<dbReference type="Proteomes" id="UP000535937">
    <property type="component" value="Unassembled WGS sequence"/>
</dbReference>
<dbReference type="AlphaFoldDB" id="A0A7W4Z991"/>
<sequence length="110" mass="12553">MNISNQGGKVLSIIGYKYPEEETILLHYADKMRDGKARSILENRGIKDSREVEALSTFYWRMLDVMADDGGKGVPILEREGIEAWAEYIFHSLNGYFVSNGYEAERDKGQ</sequence>
<comment type="caution">
    <text evidence="1">The sequence shown here is derived from an EMBL/GenBank/DDBJ whole genome shotgun (WGS) entry which is preliminary data.</text>
</comment>
<protein>
    <submittedName>
        <fullName evidence="1">Uncharacterized protein</fullName>
    </submittedName>
</protein>
<evidence type="ECO:0000313" key="1">
    <source>
        <dbReference type="EMBL" id="MBB3061407.1"/>
    </source>
</evidence>
<evidence type="ECO:0000313" key="2">
    <source>
        <dbReference type="Proteomes" id="UP000535937"/>
    </source>
</evidence>
<accession>A0A7W4Z991</accession>
<keyword evidence="2" id="KW-1185">Reference proteome</keyword>
<proteinExistence type="predicted"/>
<dbReference type="RefSeq" id="WP_183459755.1">
    <property type="nucleotide sequence ID" value="NZ_JACHWZ010000009.1"/>
</dbReference>
<gene>
    <name evidence="1" type="ORF">FHS09_002240</name>
</gene>
<reference evidence="1 2" key="1">
    <citation type="submission" date="2020-08" db="EMBL/GenBank/DDBJ databases">
        <title>Genomic Encyclopedia of Type Strains, Phase III (KMG-III): the genomes of soil and plant-associated and newly described type strains.</title>
        <authorList>
            <person name="Whitman W."/>
        </authorList>
    </citation>
    <scope>NUCLEOTIDE SEQUENCE [LARGE SCALE GENOMIC DNA]</scope>
    <source>
        <strain evidence="1 2">CECT 8799</strain>
    </source>
</reference>
<name>A0A7W4Z991_9GAMM</name>
<dbReference type="EMBL" id="JACHWZ010000009">
    <property type="protein sequence ID" value="MBB3061407.1"/>
    <property type="molecule type" value="Genomic_DNA"/>
</dbReference>
<organism evidence="1 2">
    <name type="scientific">Microbulbifer rhizosphaerae</name>
    <dbReference type="NCBI Taxonomy" id="1562603"/>
    <lineage>
        <taxon>Bacteria</taxon>
        <taxon>Pseudomonadati</taxon>
        <taxon>Pseudomonadota</taxon>
        <taxon>Gammaproteobacteria</taxon>
        <taxon>Cellvibrionales</taxon>
        <taxon>Microbulbiferaceae</taxon>
        <taxon>Microbulbifer</taxon>
    </lineage>
</organism>